<evidence type="ECO:0000313" key="7">
    <source>
        <dbReference type="Proteomes" id="UP000019486"/>
    </source>
</evidence>
<dbReference type="PANTHER" id="PTHR12215">
    <property type="entry name" value="PHOSPHOPANTETHEINE TRANSFERASE"/>
    <property type="match status" value="1"/>
</dbReference>
<evidence type="ECO:0000259" key="5">
    <source>
        <dbReference type="Pfam" id="PF22624"/>
    </source>
</evidence>
<dbReference type="GO" id="GO:0019878">
    <property type="term" value="P:lysine biosynthetic process via aminoadipic acid"/>
    <property type="evidence" value="ECO:0007669"/>
    <property type="project" value="TreeGrafter"/>
</dbReference>
<dbReference type="InterPro" id="IPR037143">
    <property type="entry name" value="4-PPantetheinyl_Trfase_dom_sf"/>
</dbReference>
<dbReference type="EMBL" id="AVFL01000029">
    <property type="protein sequence ID" value="EWY37253.1"/>
    <property type="molecule type" value="Genomic_DNA"/>
</dbReference>
<dbReference type="GO" id="GO:0005829">
    <property type="term" value="C:cytosol"/>
    <property type="evidence" value="ECO:0007669"/>
    <property type="project" value="TreeGrafter"/>
</dbReference>
<gene>
    <name evidence="6" type="ORF">N825_21220</name>
</gene>
<evidence type="ECO:0000259" key="4">
    <source>
        <dbReference type="Pfam" id="PF01648"/>
    </source>
</evidence>
<accession>W9H0I2</accession>
<evidence type="ECO:0000313" key="6">
    <source>
        <dbReference type="EMBL" id="EWY37253.1"/>
    </source>
</evidence>
<dbReference type="Pfam" id="PF01648">
    <property type="entry name" value="ACPS"/>
    <property type="match status" value="1"/>
</dbReference>
<keyword evidence="2" id="KW-0808">Transferase</keyword>
<feature type="region of interest" description="Disordered" evidence="3">
    <location>
        <begin position="251"/>
        <end position="272"/>
    </location>
</feature>
<comment type="caution">
    <text evidence="6">The sequence shown here is derived from an EMBL/GenBank/DDBJ whole genome shotgun (WGS) entry which is preliminary data.</text>
</comment>
<dbReference type="PATRIC" id="fig|1385369.3.peg.5785"/>
<evidence type="ECO:0000256" key="2">
    <source>
        <dbReference type="ARBA" id="ARBA00022679"/>
    </source>
</evidence>
<dbReference type="InterPro" id="IPR050559">
    <property type="entry name" value="P-Pant_transferase_sf"/>
</dbReference>
<sequence length="272" mass="30296">MIPNASDLEIFLVTSDRITQPDVLAAYLALLAPEERVRHDRFLNERARHEHLVTRALVRTTLSRATGVPPEAWRFTANSHGRPEIAAPAGFEHLRFNLSNTRGLVACAIAQDRQVGIDVESLDRGADLLEISDRFMAPAEAADIRACPEADRAHRFFTYWTLKEAYIKARGLGLSIPLDQFAFDLGDPSVPRVTFDPALDDDAGRWAFARYQPTGRHLMAVAVERHPGEADLRPRIHRVVPLVGDPVPVEPTAPVTTIKDDDPRSARPHMIV</sequence>
<proteinExistence type="inferred from homology"/>
<dbReference type="Proteomes" id="UP000019486">
    <property type="component" value="Unassembled WGS sequence"/>
</dbReference>
<dbReference type="GO" id="GO:0000287">
    <property type="term" value="F:magnesium ion binding"/>
    <property type="evidence" value="ECO:0007669"/>
    <property type="project" value="InterPro"/>
</dbReference>
<protein>
    <submittedName>
        <fullName evidence="6">Uncharacterized protein</fullName>
    </submittedName>
</protein>
<organism evidence="6 7">
    <name type="scientific">Skermanella stibiiresistens SB22</name>
    <dbReference type="NCBI Taxonomy" id="1385369"/>
    <lineage>
        <taxon>Bacteria</taxon>
        <taxon>Pseudomonadati</taxon>
        <taxon>Pseudomonadota</taxon>
        <taxon>Alphaproteobacteria</taxon>
        <taxon>Rhodospirillales</taxon>
        <taxon>Azospirillaceae</taxon>
        <taxon>Skermanella</taxon>
    </lineage>
</organism>
<evidence type="ECO:0000256" key="3">
    <source>
        <dbReference type="SAM" id="MobiDB-lite"/>
    </source>
</evidence>
<evidence type="ECO:0000256" key="1">
    <source>
        <dbReference type="ARBA" id="ARBA00010990"/>
    </source>
</evidence>
<keyword evidence="7" id="KW-1185">Reference proteome</keyword>
<dbReference type="PANTHER" id="PTHR12215:SF10">
    <property type="entry name" value="L-AMINOADIPATE-SEMIALDEHYDE DEHYDROGENASE-PHOSPHOPANTETHEINYL TRANSFERASE"/>
    <property type="match status" value="1"/>
</dbReference>
<dbReference type="AlphaFoldDB" id="W9H0I2"/>
<dbReference type="RefSeq" id="WP_198038929.1">
    <property type="nucleotide sequence ID" value="NZ_AVFL01000029.1"/>
</dbReference>
<dbReference type="InterPro" id="IPR008278">
    <property type="entry name" value="4-PPantetheinyl_Trfase_dom"/>
</dbReference>
<dbReference type="GO" id="GO:0008897">
    <property type="term" value="F:holo-[acyl-carrier-protein] synthase activity"/>
    <property type="evidence" value="ECO:0007669"/>
    <property type="project" value="InterPro"/>
</dbReference>
<dbReference type="SUPFAM" id="SSF56214">
    <property type="entry name" value="4'-phosphopantetheinyl transferase"/>
    <property type="match status" value="2"/>
</dbReference>
<dbReference type="Gene3D" id="3.90.470.20">
    <property type="entry name" value="4'-phosphopantetheinyl transferase domain"/>
    <property type="match status" value="2"/>
</dbReference>
<comment type="similarity">
    <text evidence="1">Belongs to the P-Pant transferase superfamily. Gsp/Sfp/HetI/AcpT family.</text>
</comment>
<dbReference type="STRING" id="1385369.N825_21220"/>
<dbReference type="Pfam" id="PF22624">
    <property type="entry name" value="AASDHPPT_N"/>
    <property type="match status" value="1"/>
</dbReference>
<feature type="domain" description="4'-phosphopantetheinyl transferase" evidence="4">
    <location>
        <begin position="114"/>
        <end position="208"/>
    </location>
</feature>
<dbReference type="InterPro" id="IPR055066">
    <property type="entry name" value="AASDHPPT_N"/>
</dbReference>
<name>W9H0I2_9PROT</name>
<reference evidence="6 7" key="1">
    <citation type="submission" date="2013-08" db="EMBL/GenBank/DDBJ databases">
        <title>The genome sequence of Skermanella stibiiresistens.</title>
        <authorList>
            <person name="Zhu W."/>
            <person name="Wang G."/>
        </authorList>
    </citation>
    <scope>NUCLEOTIDE SEQUENCE [LARGE SCALE GENOMIC DNA]</scope>
    <source>
        <strain evidence="6 7">SB22</strain>
    </source>
</reference>
<feature type="domain" description="4'-phosphopantetheinyl transferase N-terminal" evidence="5">
    <location>
        <begin position="24"/>
        <end position="108"/>
    </location>
</feature>